<accession>A0ABT2YVE4</accession>
<evidence type="ECO:0000313" key="6">
    <source>
        <dbReference type="Proteomes" id="UP001209713"/>
    </source>
</evidence>
<dbReference type="InterPro" id="IPR001638">
    <property type="entry name" value="Solute-binding_3/MltF_N"/>
</dbReference>
<organism evidence="5 6">
    <name type="scientific">Marinomonas sargassi</name>
    <dbReference type="NCBI Taxonomy" id="2984494"/>
    <lineage>
        <taxon>Bacteria</taxon>
        <taxon>Pseudomonadati</taxon>
        <taxon>Pseudomonadota</taxon>
        <taxon>Gammaproteobacteria</taxon>
        <taxon>Oceanospirillales</taxon>
        <taxon>Oceanospirillaceae</taxon>
        <taxon>Marinomonas</taxon>
    </lineage>
</organism>
<keyword evidence="2 3" id="KW-0732">Signal</keyword>
<comment type="similarity">
    <text evidence="1">Belongs to the bacterial solute-binding protein 3 family.</text>
</comment>
<feature type="signal peptide" evidence="3">
    <location>
        <begin position="1"/>
        <end position="23"/>
    </location>
</feature>
<evidence type="ECO:0000256" key="3">
    <source>
        <dbReference type="SAM" id="SignalP"/>
    </source>
</evidence>
<dbReference type="Pfam" id="PF00497">
    <property type="entry name" value="SBP_bac_3"/>
    <property type="match status" value="1"/>
</dbReference>
<sequence>MGLRKSSFLSFVLGVLFVNFAFAEQNLDSSLESNCTSISATGNSEYPPFIWQSHTEPSQLIGAIRHIMDELSKRIDIPLSMTHSGLWSQAQSDVRNGEKDLLAGAFYTNERANYMEYFMPIIFHTRSVVWQNKQHLFTFNTKEDLEGKWGVTVINNSFGEEFDSYARRRLNILTVSSVQKALELLVNSKVDYFLYEKNPATAYVDLLNLSGQVIPAEPHISSEGIYLTLSKKSPCNTPLIKQKIEMALVDMKREGFINEAILKGSEDWHLQ</sequence>
<feature type="chain" id="PRO_5045327438" evidence="3">
    <location>
        <begin position="24"/>
        <end position="271"/>
    </location>
</feature>
<keyword evidence="6" id="KW-1185">Reference proteome</keyword>
<protein>
    <submittedName>
        <fullName evidence="5">Transporter substrate-binding domain-containing protein</fullName>
    </submittedName>
</protein>
<dbReference type="Gene3D" id="3.40.190.10">
    <property type="entry name" value="Periplasmic binding protein-like II"/>
    <property type="match status" value="2"/>
</dbReference>
<dbReference type="RefSeq" id="WP_263531228.1">
    <property type="nucleotide sequence ID" value="NZ_JAOVZB010000006.1"/>
</dbReference>
<evidence type="ECO:0000256" key="2">
    <source>
        <dbReference type="ARBA" id="ARBA00022729"/>
    </source>
</evidence>
<proteinExistence type="inferred from homology"/>
<dbReference type="PANTHER" id="PTHR35936">
    <property type="entry name" value="MEMBRANE-BOUND LYTIC MUREIN TRANSGLYCOSYLASE F"/>
    <property type="match status" value="1"/>
</dbReference>
<dbReference type="EMBL" id="JAOVZB010000006">
    <property type="protein sequence ID" value="MCV2403846.1"/>
    <property type="molecule type" value="Genomic_DNA"/>
</dbReference>
<dbReference type="PANTHER" id="PTHR35936:SF6">
    <property type="entry name" value="AMINO ACID ABC TRANSPORTER SUBSTRATE-BINDING PAAT FAMILY PROTEIN"/>
    <property type="match status" value="1"/>
</dbReference>
<reference evidence="5 6" key="1">
    <citation type="submission" date="2022-10" db="EMBL/GenBank/DDBJ databases">
        <title>Marinomonas transparenta sp. nov. and Marinomonas sargassi sp. nov., isolated from marine alga (Sargassum natans (L.) Gaillon).</title>
        <authorList>
            <person name="Wang Y."/>
        </authorList>
    </citation>
    <scope>NUCLEOTIDE SEQUENCE [LARGE SCALE GENOMIC DNA]</scope>
    <source>
        <strain evidence="5 6">C2222</strain>
    </source>
</reference>
<evidence type="ECO:0000259" key="4">
    <source>
        <dbReference type="Pfam" id="PF00497"/>
    </source>
</evidence>
<feature type="domain" description="Solute-binding protein family 3/N-terminal" evidence="4">
    <location>
        <begin position="43"/>
        <end position="259"/>
    </location>
</feature>
<gene>
    <name evidence="5" type="ORF">OFY17_13320</name>
</gene>
<dbReference type="SUPFAM" id="SSF53850">
    <property type="entry name" value="Periplasmic binding protein-like II"/>
    <property type="match status" value="1"/>
</dbReference>
<evidence type="ECO:0000313" key="5">
    <source>
        <dbReference type="EMBL" id="MCV2403846.1"/>
    </source>
</evidence>
<evidence type="ECO:0000256" key="1">
    <source>
        <dbReference type="ARBA" id="ARBA00010333"/>
    </source>
</evidence>
<comment type="caution">
    <text evidence="5">The sequence shown here is derived from an EMBL/GenBank/DDBJ whole genome shotgun (WGS) entry which is preliminary data.</text>
</comment>
<name>A0ABT2YVE4_9GAMM</name>
<dbReference type="Proteomes" id="UP001209713">
    <property type="component" value="Unassembled WGS sequence"/>
</dbReference>